<name>A0A2X0KJQ6_9ACTN</name>
<dbReference type="InterPro" id="IPR009061">
    <property type="entry name" value="DNA-bd_dom_put_sf"/>
</dbReference>
<dbReference type="SUPFAM" id="SSF46955">
    <property type="entry name" value="Putative DNA-binding domain"/>
    <property type="match status" value="1"/>
</dbReference>
<reference evidence="4 5" key="1">
    <citation type="submission" date="2018-06" db="EMBL/GenBank/DDBJ databases">
        <title>Streptacidiphilus pinicola sp. nov., isolated from pine grove soil.</title>
        <authorList>
            <person name="Roh S.G."/>
            <person name="Park S."/>
            <person name="Kim M.-K."/>
            <person name="Yun B.-R."/>
            <person name="Park J."/>
            <person name="Kim M.J."/>
            <person name="Kim Y.S."/>
            <person name="Kim S.B."/>
        </authorList>
    </citation>
    <scope>NUCLEOTIDE SEQUENCE [LARGE SCALE GENOMIC DNA]</scope>
    <source>
        <strain evidence="4 5">MMS16-CNU450</strain>
    </source>
</reference>
<dbReference type="CDD" id="cd01107">
    <property type="entry name" value="HTH_BmrR"/>
    <property type="match status" value="1"/>
</dbReference>
<proteinExistence type="predicted"/>
<protein>
    <submittedName>
        <fullName evidence="4">MerR family transcriptional regulator</fullName>
    </submittedName>
</protein>
<dbReference type="InterPro" id="IPR000551">
    <property type="entry name" value="MerR-type_HTH_dom"/>
</dbReference>
<dbReference type="SUPFAM" id="SSF55136">
    <property type="entry name" value="Probable bacterial effector-binding domain"/>
    <property type="match status" value="1"/>
</dbReference>
<dbReference type="Pfam" id="PF06445">
    <property type="entry name" value="GyrI-like"/>
    <property type="match status" value="1"/>
</dbReference>
<keyword evidence="2" id="KW-0175">Coiled coil</keyword>
<feature type="coiled-coil region" evidence="2">
    <location>
        <begin position="81"/>
        <end position="108"/>
    </location>
</feature>
<dbReference type="AlphaFoldDB" id="A0A2X0KJQ6"/>
<dbReference type="SMART" id="SM00871">
    <property type="entry name" value="AraC_E_bind"/>
    <property type="match status" value="1"/>
</dbReference>
<keyword evidence="1" id="KW-0238">DNA-binding</keyword>
<evidence type="ECO:0000313" key="5">
    <source>
        <dbReference type="Proteomes" id="UP000248889"/>
    </source>
</evidence>
<dbReference type="PANTHER" id="PTHR30204:SF97">
    <property type="entry name" value="MERR FAMILY REGULATORY PROTEIN"/>
    <property type="match status" value="1"/>
</dbReference>
<evidence type="ECO:0000313" key="4">
    <source>
        <dbReference type="EMBL" id="RAG87199.1"/>
    </source>
</evidence>
<keyword evidence="5" id="KW-1185">Reference proteome</keyword>
<dbReference type="Gene3D" id="3.20.80.10">
    <property type="entry name" value="Regulatory factor, effector binding domain"/>
    <property type="match status" value="1"/>
</dbReference>
<comment type="caution">
    <text evidence="4">The sequence shown here is derived from an EMBL/GenBank/DDBJ whole genome shotgun (WGS) entry which is preliminary data.</text>
</comment>
<dbReference type="InterPro" id="IPR011256">
    <property type="entry name" value="Reg_factor_effector_dom_sf"/>
</dbReference>
<dbReference type="OrthoDB" id="7849865at2"/>
<organism evidence="4 5">
    <name type="scientific">Streptacidiphilus pinicola</name>
    <dbReference type="NCBI Taxonomy" id="2219663"/>
    <lineage>
        <taxon>Bacteria</taxon>
        <taxon>Bacillati</taxon>
        <taxon>Actinomycetota</taxon>
        <taxon>Actinomycetes</taxon>
        <taxon>Kitasatosporales</taxon>
        <taxon>Streptomycetaceae</taxon>
        <taxon>Streptacidiphilus</taxon>
    </lineage>
</organism>
<dbReference type="InterPro" id="IPR010499">
    <property type="entry name" value="AraC_E-bd"/>
</dbReference>
<dbReference type="InterPro" id="IPR029442">
    <property type="entry name" value="GyrI-like"/>
</dbReference>
<dbReference type="Pfam" id="PF13411">
    <property type="entry name" value="MerR_1"/>
    <property type="match status" value="1"/>
</dbReference>
<evidence type="ECO:0000256" key="1">
    <source>
        <dbReference type="ARBA" id="ARBA00023125"/>
    </source>
</evidence>
<dbReference type="RefSeq" id="WP_111499057.1">
    <property type="nucleotide sequence ID" value="NZ_QKYN01000009.1"/>
</dbReference>
<dbReference type="GO" id="GO:0003677">
    <property type="term" value="F:DNA binding"/>
    <property type="evidence" value="ECO:0007669"/>
    <property type="project" value="UniProtKB-KW"/>
</dbReference>
<feature type="domain" description="HTH merR-type" evidence="3">
    <location>
        <begin position="4"/>
        <end position="74"/>
    </location>
</feature>
<dbReference type="Proteomes" id="UP000248889">
    <property type="component" value="Unassembled WGS sequence"/>
</dbReference>
<accession>A0A2X0KJQ6</accession>
<dbReference type="PROSITE" id="PS50937">
    <property type="entry name" value="HTH_MERR_2"/>
    <property type="match status" value="1"/>
</dbReference>
<dbReference type="InterPro" id="IPR047057">
    <property type="entry name" value="MerR_fam"/>
</dbReference>
<sequence length="272" mass="29632">MHTGMTVGEFSRATHLSVKTLRHYHDVGLLAPADVDQGTGYRYYSVDQVPTAQVIVRLRDLDMPVADVKAVLAAKDVGTRNELIAAHLARLEDRLAQAQSAVESLRDLLARPAHGSHIEYRTVREQVAIGIREVVDRQDLAGWWQGALGELHGFTTARRLRATGPMGGLFATGLVEDERGEALVFVPVDGEVRPVGRIDAVVVPGAELAVAVHRGTLQTIDLTYGDLGTHAARHEIGVDGPLREFYLRSPLDVTGEDELVTEVGWPIFRANG</sequence>
<evidence type="ECO:0000259" key="3">
    <source>
        <dbReference type="PROSITE" id="PS50937"/>
    </source>
</evidence>
<evidence type="ECO:0000256" key="2">
    <source>
        <dbReference type="SAM" id="Coils"/>
    </source>
</evidence>
<dbReference type="SMART" id="SM00422">
    <property type="entry name" value="HTH_MERR"/>
    <property type="match status" value="1"/>
</dbReference>
<dbReference type="Gene3D" id="1.10.1660.10">
    <property type="match status" value="1"/>
</dbReference>
<dbReference type="GO" id="GO:0003700">
    <property type="term" value="F:DNA-binding transcription factor activity"/>
    <property type="evidence" value="ECO:0007669"/>
    <property type="project" value="InterPro"/>
</dbReference>
<dbReference type="EMBL" id="QKYN01000009">
    <property type="protein sequence ID" value="RAG87199.1"/>
    <property type="molecule type" value="Genomic_DNA"/>
</dbReference>
<gene>
    <name evidence="4" type="ORF">DN069_02420</name>
</gene>
<dbReference type="PANTHER" id="PTHR30204">
    <property type="entry name" value="REDOX-CYCLING DRUG-SENSING TRANSCRIPTIONAL ACTIVATOR SOXR"/>
    <property type="match status" value="1"/>
</dbReference>